<gene>
    <name evidence="4" type="ORF">CONCODRAFT_43835</name>
</gene>
<keyword evidence="4" id="KW-0378">Hydrolase</keyword>
<name>A0A137NUB8_CONC2</name>
<dbReference type="OMA" id="GVLWPKF"/>
<dbReference type="GO" id="GO:0032543">
    <property type="term" value="P:mitochondrial translation"/>
    <property type="evidence" value="ECO:0007669"/>
    <property type="project" value="TreeGrafter"/>
</dbReference>
<keyword evidence="5" id="KW-1185">Reference proteome</keyword>
<dbReference type="STRING" id="796925.A0A137NUB8"/>
<evidence type="ECO:0000256" key="1">
    <source>
        <dbReference type="ARBA" id="ARBA00022741"/>
    </source>
</evidence>
<dbReference type="GO" id="GO:0003924">
    <property type="term" value="F:GTPase activity"/>
    <property type="evidence" value="ECO:0007669"/>
    <property type="project" value="TreeGrafter"/>
</dbReference>
<evidence type="ECO:0000313" key="5">
    <source>
        <dbReference type="Proteomes" id="UP000070444"/>
    </source>
</evidence>
<evidence type="ECO:0000256" key="2">
    <source>
        <dbReference type="ARBA" id="ARBA00023134"/>
    </source>
</evidence>
<accession>A0A137NUB8</accession>
<dbReference type="InterPro" id="IPR027417">
    <property type="entry name" value="P-loop_NTPase"/>
</dbReference>
<dbReference type="InterPro" id="IPR030378">
    <property type="entry name" value="G_CP_dom"/>
</dbReference>
<dbReference type="Proteomes" id="UP000070444">
    <property type="component" value="Unassembled WGS sequence"/>
</dbReference>
<sequence>MFVTTRLFREFRQEFNYDRVINWFPGHMAKGLRLIQQRMNETDILIEVRDSRIPLSSMNPKFEKLISQSKERIVVFNKMDLIQSESIQKIRHGFKHHTNLPILFTDANQDKNVKKIIEMARSKIEGNPLKYPFINIMVVGMPNVGKSSLINSLRRVGTGKGKAMPTGAQPGITRSVGSTVKVWQDPPIYLVDTPGVMIPHIPNPEQSLKVAVTGGVRDHLADCQVMSDYILYQLNKSGLFDYVELFKLTEPTENIEELLTAVAKRTGLLHKGGIPNLEGAAAYWLKRYRMGALGKQILDDITLNGFAKHFEILQDLNQLEKDTKNLTASQVMNNPLLSKQQVKKIVKNKRLEKIRAKRVKMGPRKF</sequence>
<evidence type="ECO:0000259" key="3">
    <source>
        <dbReference type="PROSITE" id="PS51721"/>
    </source>
</evidence>
<organism evidence="4 5">
    <name type="scientific">Conidiobolus coronatus (strain ATCC 28846 / CBS 209.66 / NRRL 28638)</name>
    <name type="common">Delacroixia coronata</name>
    <dbReference type="NCBI Taxonomy" id="796925"/>
    <lineage>
        <taxon>Eukaryota</taxon>
        <taxon>Fungi</taxon>
        <taxon>Fungi incertae sedis</taxon>
        <taxon>Zoopagomycota</taxon>
        <taxon>Entomophthoromycotina</taxon>
        <taxon>Entomophthoromycetes</taxon>
        <taxon>Entomophthorales</taxon>
        <taxon>Ancylistaceae</taxon>
        <taxon>Conidiobolus</taxon>
    </lineage>
</organism>
<dbReference type="GO" id="GO:0005525">
    <property type="term" value="F:GTP binding"/>
    <property type="evidence" value="ECO:0007669"/>
    <property type="project" value="UniProtKB-KW"/>
</dbReference>
<dbReference type="InterPro" id="IPR006073">
    <property type="entry name" value="GTP-bd"/>
</dbReference>
<keyword evidence="2" id="KW-0342">GTP-binding</keyword>
<evidence type="ECO:0000313" key="4">
    <source>
        <dbReference type="EMBL" id="KXN66347.1"/>
    </source>
</evidence>
<dbReference type="PANTHER" id="PTHR45782:SF4">
    <property type="entry name" value="MITOCHONDRIAL RIBOSOME-ASSOCIATED GTPASE 1"/>
    <property type="match status" value="1"/>
</dbReference>
<dbReference type="Pfam" id="PF01926">
    <property type="entry name" value="MMR_HSR1"/>
    <property type="match status" value="1"/>
</dbReference>
<dbReference type="PANTHER" id="PTHR45782">
    <property type="entry name" value="MITOCHONDRIAL RIBOSOME-ASSOCIATED GTPASE 1"/>
    <property type="match status" value="1"/>
</dbReference>
<proteinExistence type="predicted"/>
<dbReference type="CDD" id="cd01856">
    <property type="entry name" value="YlqF"/>
    <property type="match status" value="1"/>
</dbReference>
<dbReference type="AlphaFoldDB" id="A0A137NUB8"/>
<reference evidence="4 5" key="1">
    <citation type="journal article" date="2015" name="Genome Biol. Evol.">
        <title>Phylogenomic analyses indicate that early fungi evolved digesting cell walls of algal ancestors of land plants.</title>
        <authorList>
            <person name="Chang Y."/>
            <person name="Wang S."/>
            <person name="Sekimoto S."/>
            <person name="Aerts A.L."/>
            <person name="Choi C."/>
            <person name="Clum A."/>
            <person name="LaButti K.M."/>
            <person name="Lindquist E.A."/>
            <person name="Yee Ngan C."/>
            <person name="Ohm R.A."/>
            <person name="Salamov A.A."/>
            <person name="Grigoriev I.V."/>
            <person name="Spatafora J.W."/>
            <person name="Berbee M.L."/>
        </authorList>
    </citation>
    <scope>NUCLEOTIDE SEQUENCE [LARGE SCALE GENOMIC DNA]</scope>
    <source>
        <strain evidence="4 5">NRRL 28638</strain>
    </source>
</reference>
<dbReference type="OrthoDB" id="269151at2759"/>
<dbReference type="PROSITE" id="PS51721">
    <property type="entry name" value="G_CP"/>
    <property type="match status" value="1"/>
</dbReference>
<dbReference type="EMBL" id="KQ964736">
    <property type="protein sequence ID" value="KXN66347.1"/>
    <property type="molecule type" value="Genomic_DNA"/>
</dbReference>
<dbReference type="Gene3D" id="3.40.50.300">
    <property type="entry name" value="P-loop containing nucleotide triphosphate hydrolases"/>
    <property type="match status" value="1"/>
</dbReference>
<dbReference type="Gene3D" id="1.10.1580.10">
    <property type="match status" value="1"/>
</dbReference>
<protein>
    <submittedName>
        <fullName evidence="4">p-loop containing nucleoside triphosphate hydrolase protein</fullName>
    </submittedName>
</protein>
<keyword evidence="1" id="KW-0547">Nucleotide-binding</keyword>
<dbReference type="SUPFAM" id="SSF52540">
    <property type="entry name" value="P-loop containing nucleoside triphosphate hydrolases"/>
    <property type="match status" value="1"/>
</dbReference>
<feature type="domain" description="CP-type G" evidence="3">
    <location>
        <begin position="32"/>
        <end position="199"/>
    </location>
</feature>
<dbReference type="InterPro" id="IPR023179">
    <property type="entry name" value="GTP-bd_ortho_bundle_sf"/>
</dbReference>
<dbReference type="GO" id="GO:0005739">
    <property type="term" value="C:mitochondrion"/>
    <property type="evidence" value="ECO:0007669"/>
    <property type="project" value="TreeGrafter"/>
</dbReference>